<evidence type="ECO:0000313" key="1">
    <source>
        <dbReference type="EMBL" id="RIH94054.1"/>
    </source>
</evidence>
<dbReference type="EMBL" id="QWLB01000001">
    <property type="protein sequence ID" value="RIH94054.1"/>
    <property type="molecule type" value="Genomic_DNA"/>
</dbReference>
<dbReference type="AlphaFoldDB" id="A0A399FBS3"/>
<proteinExistence type="predicted"/>
<keyword evidence="2" id="KW-1185">Reference proteome</keyword>
<protein>
    <submittedName>
        <fullName evidence="1">Uncharacterized protein</fullName>
    </submittedName>
</protein>
<dbReference type="OrthoDB" id="26897at2"/>
<evidence type="ECO:0000313" key="2">
    <source>
        <dbReference type="Proteomes" id="UP000266178"/>
    </source>
</evidence>
<comment type="caution">
    <text evidence="1">The sequence shown here is derived from an EMBL/GenBank/DDBJ whole genome shotgun (WGS) entry which is preliminary data.</text>
</comment>
<dbReference type="Proteomes" id="UP000266178">
    <property type="component" value="Unassembled WGS sequence"/>
</dbReference>
<name>A0A399FBS3_9DEIN</name>
<organism evidence="1 2">
    <name type="scientific">Meiothermus granaticius NBRC 107808</name>
    <dbReference type="NCBI Taxonomy" id="1227551"/>
    <lineage>
        <taxon>Bacteria</taxon>
        <taxon>Thermotogati</taxon>
        <taxon>Deinococcota</taxon>
        <taxon>Deinococci</taxon>
        <taxon>Thermales</taxon>
        <taxon>Thermaceae</taxon>
        <taxon>Meiothermus</taxon>
    </lineage>
</organism>
<reference evidence="1 2" key="1">
    <citation type="submission" date="2018-08" db="EMBL/GenBank/DDBJ databases">
        <title>Meiothermus granaticius genome AF-68 sequencing project.</title>
        <authorList>
            <person name="Da Costa M.S."/>
            <person name="Albuquerque L."/>
            <person name="Raposo P."/>
            <person name="Froufe H.J.C."/>
            <person name="Barroso C.S."/>
            <person name="Egas C."/>
        </authorList>
    </citation>
    <scope>NUCLEOTIDE SEQUENCE [LARGE SCALE GENOMIC DNA]</scope>
    <source>
        <strain evidence="1 2">AF-68</strain>
    </source>
</reference>
<accession>A0A399FBS3</accession>
<dbReference type="RefSeq" id="WP_119355676.1">
    <property type="nucleotide sequence ID" value="NZ_BJXM01000026.1"/>
</dbReference>
<gene>
    <name evidence="1" type="ORF">Mgrana_00143</name>
</gene>
<sequence length="71" mass="8030">MYETLEGQVLQARAVSLHGAIFYDLVLQTPQGLRHLRFQDSFLAPPPLAGEWLRIELLLGNVTRAERLGSR</sequence>